<reference evidence="3 4" key="1">
    <citation type="submission" date="2018-05" db="EMBL/GenBank/DDBJ databases">
        <title>The draft genome of strain NS-104.</title>
        <authorList>
            <person name="Hang P."/>
            <person name="Jiang J."/>
        </authorList>
    </citation>
    <scope>NUCLEOTIDE SEQUENCE [LARGE SCALE GENOMIC DNA]</scope>
    <source>
        <strain evidence="3 4">NS-104</strain>
    </source>
</reference>
<dbReference type="OrthoDB" id="9788221at2"/>
<dbReference type="GO" id="GO:0005737">
    <property type="term" value="C:cytoplasm"/>
    <property type="evidence" value="ECO:0007669"/>
    <property type="project" value="TreeGrafter"/>
</dbReference>
<accession>A0A2U2DV88</accession>
<dbReference type="Pfam" id="PF02567">
    <property type="entry name" value="PhzC-PhzF"/>
    <property type="match status" value="1"/>
</dbReference>
<dbReference type="EMBL" id="QFBC01000002">
    <property type="protein sequence ID" value="PWE57211.1"/>
    <property type="molecule type" value="Genomic_DNA"/>
</dbReference>
<dbReference type="PIRSF" id="PIRSF016184">
    <property type="entry name" value="PhzC_PhzF"/>
    <property type="match status" value="1"/>
</dbReference>
<evidence type="ECO:0000256" key="2">
    <source>
        <dbReference type="PIRSR" id="PIRSR016184-1"/>
    </source>
</evidence>
<dbReference type="RefSeq" id="WP_109457315.1">
    <property type="nucleotide sequence ID" value="NZ_QFBC01000002.1"/>
</dbReference>
<dbReference type="Proteomes" id="UP000245252">
    <property type="component" value="Unassembled WGS sequence"/>
</dbReference>
<dbReference type="InterPro" id="IPR003719">
    <property type="entry name" value="Phenazine_PhzF-like"/>
</dbReference>
<dbReference type="Gene3D" id="3.10.310.10">
    <property type="entry name" value="Diaminopimelate Epimerase, Chain A, domain 1"/>
    <property type="match status" value="2"/>
</dbReference>
<organism evidence="3 4">
    <name type="scientific">Metarhizobium album</name>
    <dbReference type="NCBI Taxonomy" id="2182425"/>
    <lineage>
        <taxon>Bacteria</taxon>
        <taxon>Pseudomonadati</taxon>
        <taxon>Pseudomonadota</taxon>
        <taxon>Alphaproteobacteria</taxon>
        <taxon>Hyphomicrobiales</taxon>
        <taxon>Rhizobiaceae</taxon>
        <taxon>Metarhizobium</taxon>
    </lineage>
</organism>
<evidence type="ECO:0000313" key="3">
    <source>
        <dbReference type="EMBL" id="PWE57211.1"/>
    </source>
</evidence>
<gene>
    <name evidence="3" type="ORF">DEM27_06115</name>
</gene>
<keyword evidence="4" id="KW-1185">Reference proteome</keyword>
<proteinExistence type="inferred from homology"/>
<dbReference type="GO" id="GO:0016853">
    <property type="term" value="F:isomerase activity"/>
    <property type="evidence" value="ECO:0007669"/>
    <property type="project" value="TreeGrafter"/>
</dbReference>
<comment type="similarity">
    <text evidence="1">Belongs to the PhzF family.</text>
</comment>
<protein>
    <submittedName>
        <fullName evidence="3">PhzF family phenazine biosynthesis protein</fullName>
    </submittedName>
</protein>
<dbReference type="NCBIfam" id="TIGR00654">
    <property type="entry name" value="PhzF_family"/>
    <property type="match status" value="1"/>
</dbReference>
<feature type="active site" evidence="2">
    <location>
        <position position="47"/>
    </location>
</feature>
<name>A0A2U2DV88_9HYPH</name>
<comment type="caution">
    <text evidence="3">The sequence shown here is derived from an EMBL/GenBank/DDBJ whole genome shotgun (WGS) entry which is preliminary data.</text>
</comment>
<dbReference type="AlphaFoldDB" id="A0A2U2DV88"/>
<dbReference type="SUPFAM" id="SSF54506">
    <property type="entry name" value="Diaminopimelate epimerase-like"/>
    <property type="match status" value="1"/>
</dbReference>
<evidence type="ECO:0000313" key="4">
    <source>
        <dbReference type="Proteomes" id="UP000245252"/>
    </source>
</evidence>
<sequence length="305" mass="32484">MTTADFVTLDVFTDTRFAGNPLAVFADARGIGDETMQRIAREFNYSEITFVLPPEDPANTARVRIFTPTMEIPFAGHPNVGTAFVLGRMGTLFGRPLGDTLRFEEKAGLVTVKLLRDQGIVTGAEIRAPRPLTIGDTVAAELVARCASIDAGSITAAAHAPVFVSVGLPFVVAELDGLDALATAKPNVSAFHDAAERHRQAETDFSLFLYTRMPADPWHIRARMFAPLDTVMEDPATGSASAALGAYLATLAPGSDAEISMTIEQGVEMGRRSLIGLAVTKRAGTVTDVRISGQSVEVMRGSITC</sequence>
<dbReference type="PANTHER" id="PTHR13774:SF32">
    <property type="entry name" value="ANTISENSE-ENHANCING SEQUENCE 1"/>
    <property type="match status" value="1"/>
</dbReference>
<dbReference type="PANTHER" id="PTHR13774">
    <property type="entry name" value="PHENAZINE BIOSYNTHESIS PROTEIN"/>
    <property type="match status" value="1"/>
</dbReference>
<evidence type="ECO:0000256" key="1">
    <source>
        <dbReference type="ARBA" id="ARBA00008270"/>
    </source>
</evidence>